<dbReference type="RefSeq" id="WP_310910685.1">
    <property type="nucleotide sequence ID" value="NZ_JAVLVT010000001.1"/>
</dbReference>
<organism evidence="3 4">
    <name type="scientific">Lipingzhangella rawalii</name>
    <dbReference type="NCBI Taxonomy" id="2055835"/>
    <lineage>
        <taxon>Bacteria</taxon>
        <taxon>Bacillati</taxon>
        <taxon>Actinomycetota</taxon>
        <taxon>Actinomycetes</taxon>
        <taxon>Streptosporangiales</taxon>
        <taxon>Nocardiopsidaceae</taxon>
        <taxon>Lipingzhangella</taxon>
    </lineage>
</organism>
<evidence type="ECO:0000256" key="1">
    <source>
        <dbReference type="SAM" id="MobiDB-lite"/>
    </source>
</evidence>
<dbReference type="InterPro" id="IPR020825">
    <property type="entry name" value="Phe-tRNA_synthase-like_B3/B4"/>
</dbReference>
<comment type="caution">
    <text evidence="3">The sequence shown here is derived from an EMBL/GenBank/DDBJ whole genome shotgun (WGS) entry which is preliminary data.</text>
</comment>
<keyword evidence="4" id="KW-1185">Reference proteome</keyword>
<dbReference type="SMART" id="SM00873">
    <property type="entry name" value="B3_4"/>
    <property type="match status" value="1"/>
</dbReference>
<dbReference type="Gene3D" id="3.50.40.10">
    <property type="entry name" value="Phenylalanyl-trna Synthetase, Chain B, domain 3"/>
    <property type="match status" value="1"/>
</dbReference>
<sequence>MAEFRHSAQLWQQFPELVAGVVRSTGIDATGKQGAGVDMAAVADLVCDGEARARRRLSVEPESSWPQIRAWRGAFTRMGEKPTRYRCAAEALLRRLRRAPEGLPRIHPLVDVCNALSVAFGIPVAAVDLDAVHGNLVVGHADGTEVYRDLAGAVTRPAAGEVIFADDAARAHARRWTHRQSGDSMLRDDSSTVLVVAEALHVDAEAEVSQLLAELTQHLRTAWSCVPQASLLSPQTPRFDLGAPTEDSPQRTLT</sequence>
<dbReference type="SUPFAM" id="SSF56037">
    <property type="entry name" value="PheT/TilS domain"/>
    <property type="match status" value="1"/>
</dbReference>
<keyword evidence="3" id="KW-0436">Ligase</keyword>
<gene>
    <name evidence="3" type="ORF">RIF23_02570</name>
</gene>
<dbReference type="PANTHER" id="PTHR39209">
    <property type="match status" value="1"/>
</dbReference>
<name>A0ABU2H1K5_9ACTN</name>
<dbReference type="GO" id="GO:0016874">
    <property type="term" value="F:ligase activity"/>
    <property type="evidence" value="ECO:0007669"/>
    <property type="project" value="UniProtKB-KW"/>
</dbReference>
<evidence type="ECO:0000313" key="3">
    <source>
        <dbReference type="EMBL" id="MDS1269176.1"/>
    </source>
</evidence>
<feature type="domain" description="B3/B4 tRNA-binding" evidence="2">
    <location>
        <begin position="69"/>
        <end position="217"/>
    </location>
</feature>
<dbReference type="Proteomes" id="UP001250214">
    <property type="component" value="Unassembled WGS sequence"/>
</dbReference>
<feature type="region of interest" description="Disordered" evidence="1">
    <location>
        <begin position="234"/>
        <end position="254"/>
    </location>
</feature>
<evidence type="ECO:0000313" key="4">
    <source>
        <dbReference type="Proteomes" id="UP001250214"/>
    </source>
</evidence>
<dbReference type="InterPro" id="IPR005146">
    <property type="entry name" value="B3/B4_tRNA-bd"/>
</dbReference>
<protein>
    <submittedName>
        <fullName evidence="3">Phenylalanine--tRNA ligase beta subunit-related protein</fullName>
    </submittedName>
</protein>
<evidence type="ECO:0000259" key="2">
    <source>
        <dbReference type="SMART" id="SM00873"/>
    </source>
</evidence>
<dbReference type="EMBL" id="JAVLVT010000001">
    <property type="protein sequence ID" value="MDS1269176.1"/>
    <property type="molecule type" value="Genomic_DNA"/>
</dbReference>
<dbReference type="Pfam" id="PF03483">
    <property type="entry name" value="B3_4"/>
    <property type="match status" value="1"/>
</dbReference>
<accession>A0ABU2H1K5</accession>
<dbReference type="PANTHER" id="PTHR39209:SF2">
    <property type="entry name" value="CYTOPLASMIC PROTEIN"/>
    <property type="match status" value="1"/>
</dbReference>
<reference evidence="4" key="1">
    <citation type="submission" date="2023-07" db="EMBL/GenBank/DDBJ databases">
        <title>Novel species in the genus Lipingzhangella isolated from Sambhar Salt Lake.</title>
        <authorList>
            <person name="Jiya N."/>
            <person name="Kajale S."/>
            <person name="Sharma A."/>
        </authorList>
    </citation>
    <scope>NUCLEOTIDE SEQUENCE [LARGE SCALE GENOMIC DNA]</scope>
    <source>
        <strain evidence="4">LS1_29</strain>
    </source>
</reference>
<proteinExistence type="predicted"/>